<dbReference type="CDD" id="cd06133">
    <property type="entry name" value="ERI-1_3'hExo_like"/>
    <property type="match status" value="1"/>
</dbReference>
<dbReference type="InterPro" id="IPR036397">
    <property type="entry name" value="RNaseH_sf"/>
</dbReference>
<name>A0A1C3EKA5_9PLAN</name>
<dbReference type="InterPro" id="IPR013520">
    <property type="entry name" value="Ribonucl_H"/>
</dbReference>
<dbReference type="GO" id="GO:0006259">
    <property type="term" value="P:DNA metabolic process"/>
    <property type="evidence" value="ECO:0007669"/>
    <property type="project" value="UniProtKB-ARBA"/>
</dbReference>
<proteinExistence type="predicted"/>
<dbReference type="GO" id="GO:0000175">
    <property type="term" value="F:3'-5'-RNA exonuclease activity"/>
    <property type="evidence" value="ECO:0007669"/>
    <property type="project" value="InterPro"/>
</dbReference>
<evidence type="ECO:0000259" key="4">
    <source>
        <dbReference type="SMART" id="SM00479"/>
    </source>
</evidence>
<evidence type="ECO:0000313" key="6">
    <source>
        <dbReference type="Proteomes" id="UP000094828"/>
    </source>
</evidence>
<keyword evidence="2" id="KW-0378">Hydrolase</keyword>
<dbReference type="SUPFAM" id="SSF53098">
    <property type="entry name" value="Ribonuclease H-like"/>
    <property type="match status" value="1"/>
</dbReference>
<gene>
    <name evidence="5" type="ORF">A6X21_18255</name>
</gene>
<reference evidence="5 6" key="1">
    <citation type="submission" date="2016-05" db="EMBL/GenBank/DDBJ databases">
        <title>Genomic and physiological characterization of Planctopirus sp. isolated from fresh water lake.</title>
        <authorList>
            <person name="Subhash Y."/>
            <person name="Ramana C."/>
        </authorList>
    </citation>
    <scope>NUCLEOTIDE SEQUENCE [LARGE SCALE GENOMIC DNA]</scope>
    <source>
        <strain evidence="5 6">JC280</strain>
    </source>
</reference>
<protein>
    <submittedName>
        <fullName evidence="5">Exonuclease</fullName>
    </submittedName>
</protein>
<organism evidence="5 6">
    <name type="scientific">Planctopirus hydrillae</name>
    <dbReference type="NCBI Taxonomy" id="1841610"/>
    <lineage>
        <taxon>Bacteria</taxon>
        <taxon>Pseudomonadati</taxon>
        <taxon>Planctomycetota</taxon>
        <taxon>Planctomycetia</taxon>
        <taxon>Planctomycetales</taxon>
        <taxon>Planctomycetaceae</taxon>
        <taxon>Planctopirus</taxon>
    </lineage>
</organism>
<evidence type="ECO:0000256" key="3">
    <source>
        <dbReference type="ARBA" id="ARBA00022839"/>
    </source>
</evidence>
<evidence type="ECO:0000256" key="1">
    <source>
        <dbReference type="ARBA" id="ARBA00022722"/>
    </source>
</evidence>
<keyword evidence="1" id="KW-0540">Nuclease</keyword>
<dbReference type="AlphaFoldDB" id="A0A1C3EKA5"/>
<keyword evidence="3 5" id="KW-0269">Exonuclease</keyword>
<dbReference type="Gene3D" id="3.30.420.10">
    <property type="entry name" value="Ribonuclease H-like superfamily/Ribonuclease H"/>
    <property type="match status" value="1"/>
</dbReference>
<dbReference type="OrthoDB" id="159416at2"/>
<dbReference type="InterPro" id="IPR051274">
    <property type="entry name" value="3-5_Exoribonuclease"/>
</dbReference>
<dbReference type="PANTHER" id="PTHR23044:SF61">
    <property type="entry name" value="3'-5' EXORIBONUCLEASE 1-RELATED"/>
    <property type="match status" value="1"/>
</dbReference>
<dbReference type="STRING" id="1841610.A6X21_18255"/>
<dbReference type="SMART" id="SM00479">
    <property type="entry name" value="EXOIII"/>
    <property type="match status" value="1"/>
</dbReference>
<evidence type="ECO:0000313" key="5">
    <source>
        <dbReference type="EMBL" id="ODA33671.1"/>
    </source>
</evidence>
<dbReference type="PANTHER" id="PTHR23044">
    <property type="entry name" value="3'-5' EXONUCLEASE ERI1-RELATED"/>
    <property type="match status" value="1"/>
</dbReference>
<feature type="domain" description="Exonuclease" evidence="4">
    <location>
        <begin position="5"/>
        <end position="184"/>
    </location>
</feature>
<dbReference type="InterPro" id="IPR047201">
    <property type="entry name" value="ERI-1_3'hExo-like"/>
</dbReference>
<dbReference type="Pfam" id="PF00929">
    <property type="entry name" value="RNase_T"/>
    <property type="match status" value="1"/>
</dbReference>
<dbReference type="InterPro" id="IPR012337">
    <property type="entry name" value="RNaseH-like_sf"/>
</dbReference>
<comment type="caution">
    <text evidence="5">The sequence shown here is derived from an EMBL/GenBank/DDBJ whole genome shotgun (WGS) entry which is preliminary data.</text>
</comment>
<sequence length="185" mass="20821">MNMEYYLAIDLEATCCDDNTFPRNEMETIEIGAVMVCKRTLLSVDEFQTFVAPVRNPVLTKFCIQLTGISQSQVDEAPGFKNALHNLMNWAQSFPGFTFCSWGDYDRKQIRSDCEFHGLPFPLGERHINLKAEFASIRGLRKKMGVQEALHAVGLKFIGSHHRGIDDARNIASLIPYIYSPEAGG</sequence>
<accession>A0A1C3EKA5</accession>
<dbReference type="Proteomes" id="UP000094828">
    <property type="component" value="Unassembled WGS sequence"/>
</dbReference>
<keyword evidence="6" id="KW-1185">Reference proteome</keyword>
<evidence type="ECO:0000256" key="2">
    <source>
        <dbReference type="ARBA" id="ARBA00022801"/>
    </source>
</evidence>
<dbReference type="EMBL" id="LYDR01000050">
    <property type="protein sequence ID" value="ODA33671.1"/>
    <property type="molecule type" value="Genomic_DNA"/>
</dbReference>
<dbReference type="GO" id="GO:0003676">
    <property type="term" value="F:nucleic acid binding"/>
    <property type="evidence" value="ECO:0007669"/>
    <property type="project" value="InterPro"/>
</dbReference>